<accession>E7C8M0</accession>
<dbReference type="EMBL" id="GU568024">
    <property type="protein sequence ID" value="ADI23794.1"/>
    <property type="molecule type" value="Genomic_DNA"/>
</dbReference>
<evidence type="ECO:0000256" key="1">
    <source>
        <dbReference type="SAM" id="MobiDB-lite"/>
    </source>
</evidence>
<dbReference type="AlphaFoldDB" id="E7C8M0"/>
<evidence type="ECO:0000313" key="2">
    <source>
        <dbReference type="EMBL" id="ADI23794.1"/>
    </source>
</evidence>
<organism evidence="2">
    <name type="scientific">uncultured gamma proteobacterium HF4000_47G05</name>
    <dbReference type="NCBI Taxonomy" id="723582"/>
    <lineage>
        <taxon>Bacteria</taxon>
        <taxon>Pseudomonadati</taxon>
        <taxon>Pseudomonadota</taxon>
        <taxon>Gammaproteobacteria</taxon>
        <taxon>environmental samples</taxon>
    </lineage>
</organism>
<feature type="compositionally biased region" description="Gly residues" evidence="1">
    <location>
        <begin position="36"/>
        <end position="50"/>
    </location>
</feature>
<proteinExistence type="predicted"/>
<protein>
    <submittedName>
        <fullName evidence="2">Uncharacterized protein</fullName>
    </submittedName>
</protein>
<sequence>MVLTAVDNGGSIGFSCSGTDIKAYLPSSCDVASAASGGGTSGGDADGGATAGTDADAGGNGQKWKELNYPNANACMDDHPREDCVGKVEA</sequence>
<name>E7C8M0_9GAMM</name>
<reference evidence="2" key="1">
    <citation type="submission" date="2010-01" db="EMBL/GenBank/DDBJ databases">
        <title>Genome fragments of uncultured bacteria from the North Pacific subtropical Gyre.</title>
        <authorList>
            <person name="Pham V.D."/>
            <person name="Delong E.F."/>
        </authorList>
    </citation>
    <scope>NUCLEOTIDE SEQUENCE</scope>
</reference>
<feature type="region of interest" description="Disordered" evidence="1">
    <location>
        <begin position="33"/>
        <end position="63"/>
    </location>
</feature>